<comment type="caution">
    <text evidence="1">The sequence shown here is derived from an EMBL/GenBank/DDBJ whole genome shotgun (WGS) entry which is preliminary data.</text>
</comment>
<keyword evidence="2" id="KW-1185">Reference proteome</keyword>
<dbReference type="RefSeq" id="WP_005773558.1">
    <property type="nucleotide sequence ID" value="NZ_JH725139.1"/>
</dbReference>
<sequence length="132" mass="15427">MIELDKHCHSHIIPRLKQVIDGMDQWGISQSVNWQGGGGFRYYCLTPSLLEKNPWGQWIISRKYNTIMLSEAVSKHMGFAYAPDENYYWIQGYSTETDYIYVTTSAMTHEQTPSYERRGRFPSHIADLLCRL</sequence>
<evidence type="ECO:0000313" key="1">
    <source>
        <dbReference type="EMBL" id="EJF83758.1"/>
    </source>
</evidence>
<proteinExistence type="predicted"/>
<organism evidence="1 2">
    <name type="scientific">Bartonella elizabethae Re6043vi</name>
    <dbReference type="NCBI Taxonomy" id="1094554"/>
    <lineage>
        <taxon>Bacteria</taxon>
        <taxon>Pseudomonadati</taxon>
        <taxon>Pseudomonadota</taxon>
        <taxon>Alphaproteobacteria</taxon>
        <taxon>Hyphomicrobiales</taxon>
        <taxon>Bartonellaceae</taxon>
        <taxon>Bartonella</taxon>
    </lineage>
</organism>
<dbReference type="EMBL" id="AILW01000003">
    <property type="protein sequence ID" value="EJF83758.1"/>
    <property type="molecule type" value="Genomic_DNA"/>
</dbReference>
<gene>
    <name evidence="1" type="ORF">MCU_00426</name>
</gene>
<reference evidence="1 2" key="1">
    <citation type="submission" date="2012-03" db="EMBL/GenBank/DDBJ databases">
        <title>The Genome Sequence of Bartonella elizabethae Re6043vi.</title>
        <authorList>
            <consortium name="The Broad Institute Genome Sequencing Platform"/>
            <consortium name="The Broad Institute Genome Sequencing Center for Infectious Disease"/>
            <person name="Feldgarden M."/>
            <person name="Kirby J."/>
            <person name="Kosoy M."/>
            <person name="Birtles R."/>
            <person name="Probert W.S."/>
            <person name="Chiaraviglio L."/>
            <person name="Young S.K."/>
            <person name="Zeng Q."/>
            <person name="Gargeya S."/>
            <person name="Fitzgerald M."/>
            <person name="Haas B."/>
            <person name="Abouelleil A."/>
            <person name="Alvarado L."/>
            <person name="Arachchi H.M."/>
            <person name="Berlin A."/>
            <person name="Chapman S.B."/>
            <person name="Gearin G."/>
            <person name="Goldberg J."/>
            <person name="Griggs A."/>
            <person name="Gujja S."/>
            <person name="Hansen M."/>
            <person name="Heiman D."/>
            <person name="Howarth C."/>
            <person name="Larimer J."/>
            <person name="Lui A."/>
            <person name="MacDonald P.J.P."/>
            <person name="McCowen C."/>
            <person name="Montmayeur A."/>
            <person name="Murphy C."/>
            <person name="Neiman D."/>
            <person name="Pearson M."/>
            <person name="Priest M."/>
            <person name="Roberts A."/>
            <person name="Saif S."/>
            <person name="Shea T."/>
            <person name="Sisk P."/>
            <person name="Stolte C."/>
            <person name="Sykes S."/>
            <person name="Wortman J."/>
            <person name="Nusbaum C."/>
            <person name="Birren B."/>
        </authorList>
    </citation>
    <scope>NUCLEOTIDE SEQUENCE [LARGE SCALE GENOMIC DNA]</scope>
    <source>
        <strain evidence="1 2">Re6043vi</strain>
    </source>
</reference>
<name>A0ABN0GJU8_BAREL</name>
<evidence type="ECO:0000313" key="2">
    <source>
        <dbReference type="Proteomes" id="UP000008942"/>
    </source>
</evidence>
<accession>A0ABN0GJU8</accession>
<protein>
    <submittedName>
        <fullName evidence="1">Uncharacterized protein</fullName>
    </submittedName>
</protein>
<dbReference type="Proteomes" id="UP000008942">
    <property type="component" value="Unassembled WGS sequence"/>
</dbReference>